<keyword evidence="1" id="KW-1133">Transmembrane helix</keyword>
<organism evidence="2 3">
    <name type="scientific">Psychrosphaera haliotis</name>
    <dbReference type="NCBI Taxonomy" id="555083"/>
    <lineage>
        <taxon>Bacteria</taxon>
        <taxon>Pseudomonadati</taxon>
        <taxon>Pseudomonadota</taxon>
        <taxon>Gammaproteobacteria</taxon>
        <taxon>Alteromonadales</taxon>
        <taxon>Pseudoalteromonadaceae</taxon>
        <taxon>Psychrosphaera</taxon>
    </lineage>
</organism>
<evidence type="ECO:0000313" key="2">
    <source>
        <dbReference type="EMBL" id="MUH72061.1"/>
    </source>
</evidence>
<keyword evidence="1" id="KW-0812">Transmembrane</keyword>
<reference evidence="2 3" key="1">
    <citation type="submission" date="2019-11" db="EMBL/GenBank/DDBJ databases">
        <title>P. haliotis isolates from Z. marina roots.</title>
        <authorList>
            <person name="Cohen M."/>
            <person name="Jospin G."/>
            <person name="Eisen J.A."/>
            <person name="Coil D.A."/>
        </authorList>
    </citation>
    <scope>NUCLEOTIDE SEQUENCE [LARGE SCALE GENOMIC DNA]</scope>
    <source>
        <strain evidence="2 3">UCD-MCMsp1aY</strain>
    </source>
</reference>
<accession>A0A6N8FCH4</accession>
<feature type="transmembrane region" description="Helical" evidence="1">
    <location>
        <begin position="6"/>
        <end position="24"/>
    </location>
</feature>
<protein>
    <submittedName>
        <fullName evidence="2">Uncharacterized protein</fullName>
    </submittedName>
</protein>
<dbReference type="Proteomes" id="UP000439994">
    <property type="component" value="Unassembled WGS sequence"/>
</dbReference>
<evidence type="ECO:0000313" key="3">
    <source>
        <dbReference type="Proteomes" id="UP000439994"/>
    </source>
</evidence>
<gene>
    <name evidence="2" type="ORF">GNP35_05935</name>
</gene>
<dbReference type="RefSeq" id="WP_155695268.1">
    <property type="nucleotide sequence ID" value="NZ_WOCD01000003.1"/>
</dbReference>
<evidence type="ECO:0000256" key="1">
    <source>
        <dbReference type="SAM" id="Phobius"/>
    </source>
</evidence>
<dbReference type="EMBL" id="WOCD01000003">
    <property type="protein sequence ID" value="MUH72061.1"/>
    <property type="molecule type" value="Genomic_DNA"/>
</dbReference>
<proteinExistence type="predicted"/>
<keyword evidence="1" id="KW-0472">Membrane</keyword>
<comment type="caution">
    <text evidence="2">The sequence shown here is derived from an EMBL/GenBank/DDBJ whole genome shotgun (WGS) entry which is preliminary data.</text>
</comment>
<dbReference type="AlphaFoldDB" id="A0A6N8FCH4"/>
<sequence length="96" mass="10592">MGTSNKLDLFIILLLVLPLIIEFVKPLKQKLKSLSQGGNLSAINASLGAGLIFVHDFTNPYVSMTFLTLGFILFFITYAVSLAALKELKFEKQKGK</sequence>
<name>A0A6N8FCH4_9GAMM</name>
<keyword evidence="3" id="KW-1185">Reference proteome</keyword>
<feature type="transmembrane region" description="Helical" evidence="1">
    <location>
        <begin position="61"/>
        <end position="85"/>
    </location>
</feature>